<reference evidence="2 3" key="1">
    <citation type="submission" date="2014-11" db="EMBL/GenBank/DDBJ databases">
        <authorList>
            <person name="Zhu J."/>
            <person name="Qi W."/>
            <person name="Song R."/>
        </authorList>
    </citation>
    <scope>NUCLEOTIDE SEQUENCE [LARGE SCALE GENOMIC DNA]</scope>
</reference>
<name>A0A0G4G683_VITBC</name>
<dbReference type="VEuPathDB" id="CryptoDB:Vbra_22005"/>
<feature type="region of interest" description="Disordered" evidence="1">
    <location>
        <begin position="1"/>
        <end position="45"/>
    </location>
</feature>
<evidence type="ECO:0000256" key="1">
    <source>
        <dbReference type="SAM" id="MobiDB-lite"/>
    </source>
</evidence>
<feature type="compositionally biased region" description="Basic and acidic residues" evidence="1">
    <location>
        <begin position="253"/>
        <end position="283"/>
    </location>
</feature>
<evidence type="ECO:0000313" key="3">
    <source>
        <dbReference type="Proteomes" id="UP000041254"/>
    </source>
</evidence>
<dbReference type="Proteomes" id="UP000041254">
    <property type="component" value="Unassembled WGS sequence"/>
</dbReference>
<keyword evidence="3" id="KW-1185">Reference proteome</keyword>
<gene>
    <name evidence="2" type="ORF">Vbra_22005</name>
</gene>
<sequence length="302" mass="32868">MSGRDGWRPGRPFADGPHHKEMSKYKKSKTGKKGRDANKVRLEGQKDADISEEIITILSSGASMKAKGDQLRLIIDAGVSKEQKDHIRRSLVGHEDVSPLREQREAAEEARLMRAAAAQLRLQKGGGAPAAGGSTGAVGVGGGGVCVATKLAELESSLRRLQVSPETQTKEAADLVRRLKRGIYHTEPAIEHIDDLWMPKHQASATTTLHTLPLAPPPKAAQLKSLDSAPTPPKGERRQPWVATGKGGIPSQDELRQREERAWRRVWDGGRVKGAKAKIDTRLNRHPRPPNPANSHTPQPVP</sequence>
<feature type="compositionally biased region" description="Basic and acidic residues" evidence="1">
    <location>
        <begin position="33"/>
        <end position="45"/>
    </location>
</feature>
<feature type="region of interest" description="Disordered" evidence="1">
    <location>
        <begin position="210"/>
        <end position="302"/>
    </location>
</feature>
<dbReference type="AlphaFoldDB" id="A0A0G4G683"/>
<evidence type="ECO:0000313" key="2">
    <source>
        <dbReference type="EMBL" id="CEM23958.1"/>
    </source>
</evidence>
<dbReference type="EMBL" id="CDMY01000573">
    <property type="protein sequence ID" value="CEM23958.1"/>
    <property type="molecule type" value="Genomic_DNA"/>
</dbReference>
<proteinExistence type="predicted"/>
<accession>A0A0G4G683</accession>
<feature type="compositionally biased region" description="Polar residues" evidence="1">
    <location>
        <begin position="293"/>
        <end position="302"/>
    </location>
</feature>
<protein>
    <submittedName>
        <fullName evidence="2">Uncharacterized protein</fullName>
    </submittedName>
</protein>
<organism evidence="2 3">
    <name type="scientific">Vitrella brassicaformis (strain CCMP3155)</name>
    <dbReference type="NCBI Taxonomy" id="1169540"/>
    <lineage>
        <taxon>Eukaryota</taxon>
        <taxon>Sar</taxon>
        <taxon>Alveolata</taxon>
        <taxon>Colpodellida</taxon>
        <taxon>Vitrellaceae</taxon>
        <taxon>Vitrella</taxon>
    </lineage>
</organism>
<dbReference type="InParanoid" id="A0A0G4G683"/>